<keyword evidence="2" id="KW-0808">Transferase</keyword>
<keyword evidence="5" id="KW-1185">Reference proteome</keyword>
<dbReference type="GO" id="GO:0005634">
    <property type="term" value="C:nucleus"/>
    <property type="evidence" value="ECO:0007669"/>
    <property type="project" value="TreeGrafter"/>
</dbReference>
<dbReference type="InterPro" id="IPR010286">
    <property type="entry name" value="METTL16/RlmF"/>
</dbReference>
<protein>
    <recommendedName>
        <fullName evidence="6">U6 small nuclear RNA (adenine-(43)-N(6))-methyltransferase</fullName>
    </recommendedName>
</protein>
<dbReference type="OrthoDB" id="514248at2759"/>
<gene>
    <name evidence="4" type="ORF">FHL15_010927</name>
</gene>
<dbReference type="EMBL" id="VFLP01000097">
    <property type="protein sequence ID" value="TRX88178.1"/>
    <property type="molecule type" value="Genomic_DNA"/>
</dbReference>
<evidence type="ECO:0000256" key="1">
    <source>
        <dbReference type="ARBA" id="ARBA00022603"/>
    </source>
</evidence>
<organism evidence="4 5">
    <name type="scientific">Xylaria flabelliformis</name>
    <dbReference type="NCBI Taxonomy" id="2512241"/>
    <lineage>
        <taxon>Eukaryota</taxon>
        <taxon>Fungi</taxon>
        <taxon>Dikarya</taxon>
        <taxon>Ascomycota</taxon>
        <taxon>Pezizomycotina</taxon>
        <taxon>Sordariomycetes</taxon>
        <taxon>Xylariomycetidae</taxon>
        <taxon>Xylariales</taxon>
        <taxon>Xylariaceae</taxon>
        <taxon>Xylaria</taxon>
    </lineage>
</organism>
<proteinExistence type="predicted"/>
<evidence type="ECO:0000256" key="3">
    <source>
        <dbReference type="SAM" id="MobiDB-lite"/>
    </source>
</evidence>
<evidence type="ECO:0000256" key="2">
    <source>
        <dbReference type="ARBA" id="ARBA00022679"/>
    </source>
</evidence>
<dbReference type="GO" id="GO:0070475">
    <property type="term" value="P:rRNA base methylation"/>
    <property type="evidence" value="ECO:0007669"/>
    <property type="project" value="TreeGrafter"/>
</dbReference>
<reference evidence="5" key="1">
    <citation type="submission" date="2019-06" db="EMBL/GenBank/DDBJ databases">
        <title>Draft genome sequence of the griseofulvin-producing fungus Xylaria cubensis strain G536.</title>
        <authorList>
            <person name="Mead M.E."/>
            <person name="Raja H.A."/>
            <person name="Steenwyk J.L."/>
            <person name="Knowles S.L."/>
            <person name="Oberlies N.H."/>
            <person name="Rokas A."/>
        </authorList>
    </citation>
    <scope>NUCLEOTIDE SEQUENCE [LARGE SCALE GENOMIC DNA]</scope>
    <source>
        <strain evidence="5">G536</strain>
    </source>
</reference>
<dbReference type="AlphaFoldDB" id="A0A553HJQ5"/>
<evidence type="ECO:0000313" key="5">
    <source>
        <dbReference type="Proteomes" id="UP000319160"/>
    </source>
</evidence>
<name>A0A553HJQ5_9PEZI</name>
<evidence type="ECO:0008006" key="6">
    <source>
        <dbReference type="Google" id="ProtNLM"/>
    </source>
</evidence>
<dbReference type="Pfam" id="PF05971">
    <property type="entry name" value="Methyltransf_10"/>
    <property type="match status" value="1"/>
</dbReference>
<sequence>METTRLTQGTKRRYSGEQTGRSNYRSDDGNIEGSAPVGASSACPQRTPRTRDEGIAALSYDAKDHDEAYFKDIYTTEPNFARLGQEYPEFGSLLKDGVHLDFTNPAAVMALTKTLLKSDFGLEINLPSNRLCPPVPNRHNYILWLKDLLDSTSSSYTELYEAERKVMGLDIGTGASLIYPLLGCAQRLGWRFIATDIDAETLASARANARLNGLESRIRIVERGGSGEALIPLDELGIENIDFVMVNPPFYGSERELLDLARQKSQPPHSACTGAPVEMVCEGGEVKFVGRMIDESLSLGVRVQWYTAMLGKLSSLEALVEVLKRHNINNFAVTTFVQGSKTRRWGLAWSFISRRSSLEASRGLLGSNIAKKYLPPITAVTIYKNASQAPGLIQPLKTMLESLDLRQWAWDEKRLRGVGFSEGNVWSRAYRRKRAGVRADEGTVKKPETSVPSPDVSRCAFGFSVSMLPESPDKPTAILLHWLQGDDELLFESFTGLIRRCLRKDAVDSS</sequence>
<dbReference type="Gene3D" id="3.40.50.150">
    <property type="entry name" value="Vaccinia Virus protein VP39"/>
    <property type="match status" value="1"/>
</dbReference>
<dbReference type="STRING" id="2512241.A0A553HJQ5"/>
<dbReference type="InterPro" id="IPR029063">
    <property type="entry name" value="SAM-dependent_MTases_sf"/>
</dbReference>
<accession>A0A553HJQ5</accession>
<dbReference type="PANTHER" id="PTHR13393">
    <property type="entry name" value="SAM-DEPENDENT METHYLTRANSFERASE"/>
    <property type="match status" value="1"/>
</dbReference>
<feature type="region of interest" description="Disordered" evidence="3">
    <location>
        <begin position="1"/>
        <end position="49"/>
    </location>
</feature>
<dbReference type="Proteomes" id="UP000319160">
    <property type="component" value="Unassembled WGS sequence"/>
</dbReference>
<dbReference type="PANTHER" id="PTHR13393:SF0">
    <property type="entry name" value="RNA N6-ADENOSINE-METHYLTRANSFERASE METTL16"/>
    <property type="match status" value="1"/>
</dbReference>
<dbReference type="CDD" id="cd02440">
    <property type="entry name" value="AdoMet_MTases"/>
    <property type="match status" value="1"/>
</dbReference>
<evidence type="ECO:0000313" key="4">
    <source>
        <dbReference type="EMBL" id="TRX88178.1"/>
    </source>
</evidence>
<dbReference type="GO" id="GO:0008168">
    <property type="term" value="F:methyltransferase activity"/>
    <property type="evidence" value="ECO:0007669"/>
    <property type="project" value="UniProtKB-KW"/>
</dbReference>
<dbReference type="SUPFAM" id="SSF53335">
    <property type="entry name" value="S-adenosyl-L-methionine-dependent methyltransferases"/>
    <property type="match status" value="1"/>
</dbReference>
<comment type="caution">
    <text evidence="4">The sequence shown here is derived from an EMBL/GenBank/DDBJ whole genome shotgun (WGS) entry which is preliminary data.</text>
</comment>
<keyword evidence="1" id="KW-0489">Methyltransferase</keyword>